<proteinExistence type="predicted"/>
<dbReference type="GO" id="GO:0005524">
    <property type="term" value="F:ATP binding"/>
    <property type="evidence" value="ECO:0007669"/>
    <property type="project" value="UniProtKB-KW"/>
</dbReference>
<evidence type="ECO:0000259" key="5">
    <source>
        <dbReference type="PROSITE" id="PS50893"/>
    </source>
</evidence>
<dbReference type="EMBL" id="JAREWH010000003">
    <property type="protein sequence ID" value="MDN3192008.1"/>
    <property type="molecule type" value="Genomic_DNA"/>
</dbReference>
<dbReference type="Pfam" id="PF00005">
    <property type="entry name" value="ABC_tran"/>
    <property type="match status" value="1"/>
</dbReference>
<dbReference type="SMART" id="SM00382">
    <property type="entry name" value="AAA"/>
    <property type="match status" value="1"/>
</dbReference>
<dbReference type="Gene3D" id="3.40.50.300">
    <property type="entry name" value="P-loop containing nucleotide triphosphate hydrolases"/>
    <property type="match status" value="1"/>
</dbReference>
<dbReference type="PANTHER" id="PTHR42781">
    <property type="entry name" value="SPERMIDINE/PUTRESCINE IMPORT ATP-BINDING PROTEIN POTA"/>
    <property type="match status" value="1"/>
</dbReference>
<gene>
    <name evidence="6" type="ORF">P0E79_05785</name>
</gene>
<evidence type="ECO:0000313" key="6">
    <source>
        <dbReference type="EMBL" id="MDN3192008.1"/>
    </source>
</evidence>
<reference evidence="6" key="2">
    <citation type="submission" date="2023-03" db="EMBL/GenBank/DDBJ databases">
        <authorList>
            <person name="Zajac M."/>
            <person name="Kwit R."/>
            <person name="Wasyl D."/>
        </authorList>
    </citation>
    <scope>NUCLEOTIDE SEQUENCE</scope>
    <source>
        <strain evidence="6">691B_2</strain>
    </source>
</reference>
<dbReference type="PANTHER" id="PTHR42781:SF4">
    <property type="entry name" value="SPERMIDINE_PUTRESCINE IMPORT ATP-BINDING PROTEIN POTA"/>
    <property type="match status" value="1"/>
</dbReference>
<protein>
    <submittedName>
        <fullName evidence="6">ATP-binding cassette domain-containing protein</fullName>
    </submittedName>
</protein>
<organism evidence="6 7">
    <name type="scientific">Enterococcus faecalis</name>
    <name type="common">Streptococcus faecalis</name>
    <dbReference type="NCBI Taxonomy" id="1351"/>
    <lineage>
        <taxon>Bacteria</taxon>
        <taxon>Bacillati</taxon>
        <taxon>Bacillota</taxon>
        <taxon>Bacilli</taxon>
        <taxon>Lactobacillales</taxon>
        <taxon>Enterococcaceae</taxon>
        <taxon>Enterococcus</taxon>
    </lineage>
</organism>
<dbReference type="AlphaFoldDB" id="A0AAW7KAT4"/>
<comment type="caution">
    <text evidence="6">The sequence shown here is derived from an EMBL/GenBank/DDBJ whole genome shotgun (WGS) entry which is preliminary data.</text>
</comment>
<keyword evidence="4" id="KW-1133">Transmembrane helix</keyword>
<dbReference type="InterPro" id="IPR017871">
    <property type="entry name" value="ABC_transporter-like_CS"/>
</dbReference>
<dbReference type="RefSeq" id="WP_289869993.1">
    <property type="nucleotide sequence ID" value="NZ_JAREWH010000003.1"/>
</dbReference>
<dbReference type="InterPro" id="IPR050093">
    <property type="entry name" value="ABC_SmlMolc_Importer"/>
</dbReference>
<evidence type="ECO:0000256" key="1">
    <source>
        <dbReference type="ARBA" id="ARBA00022448"/>
    </source>
</evidence>
<dbReference type="InterPro" id="IPR003439">
    <property type="entry name" value="ABC_transporter-like_ATP-bd"/>
</dbReference>
<feature type="transmembrane region" description="Helical" evidence="4">
    <location>
        <begin position="292"/>
        <end position="319"/>
    </location>
</feature>
<dbReference type="Proteomes" id="UP001173174">
    <property type="component" value="Unassembled WGS sequence"/>
</dbReference>
<dbReference type="InterPro" id="IPR003593">
    <property type="entry name" value="AAA+_ATPase"/>
</dbReference>
<evidence type="ECO:0000313" key="7">
    <source>
        <dbReference type="Proteomes" id="UP001173174"/>
    </source>
</evidence>
<evidence type="ECO:0000256" key="4">
    <source>
        <dbReference type="SAM" id="Phobius"/>
    </source>
</evidence>
<keyword evidence="3 6" id="KW-0067">ATP-binding</keyword>
<keyword evidence="4" id="KW-0812">Transmembrane</keyword>
<name>A0AAW7KAT4_ENTFL</name>
<dbReference type="InterPro" id="IPR027417">
    <property type="entry name" value="P-loop_NTPase"/>
</dbReference>
<dbReference type="GO" id="GO:0016887">
    <property type="term" value="F:ATP hydrolysis activity"/>
    <property type="evidence" value="ECO:0007669"/>
    <property type="project" value="InterPro"/>
</dbReference>
<dbReference type="PROSITE" id="PS00211">
    <property type="entry name" value="ABC_TRANSPORTER_1"/>
    <property type="match status" value="1"/>
</dbReference>
<evidence type="ECO:0000256" key="3">
    <source>
        <dbReference type="ARBA" id="ARBA00022840"/>
    </source>
</evidence>
<dbReference type="PROSITE" id="PS50893">
    <property type="entry name" value="ABC_TRANSPORTER_2"/>
    <property type="match status" value="1"/>
</dbReference>
<keyword evidence="4" id="KW-0472">Membrane</keyword>
<reference evidence="6" key="1">
    <citation type="journal article" date="2023" name="Pathogens">
        <title>Prevalence of Enterococcus spp. and the Whole-Genome Characteristics of Enterococcus faecium and Enterococcus faecalis Strains Isolated from Free-Living Birds in Poland.</title>
        <authorList>
            <person name="Kwit R."/>
            <person name="Zajac M."/>
            <person name="Smialowska-Weglinska A."/>
            <person name="Skarzynska M."/>
            <person name="Bomba A."/>
            <person name="Lalak A."/>
            <person name="Skrzypiec E."/>
            <person name="Wojdat D."/>
            <person name="Koza W."/>
            <person name="Mikos-Wojewoda E."/>
            <person name="Pasim P."/>
            <person name="Skora M."/>
            <person name="Polak M."/>
            <person name="Wiacek J."/>
            <person name="Wasyl D."/>
        </authorList>
    </citation>
    <scope>NUCLEOTIDE SEQUENCE</scope>
    <source>
        <strain evidence="6">691B_2</strain>
    </source>
</reference>
<dbReference type="SUPFAM" id="SSF52540">
    <property type="entry name" value="P-loop containing nucleoside triphosphate hydrolases"/>
    <property type="match status" value="1"/>
</dbReference>
<feature type="transmembrane region" description="Helical" evidence="4">
    <location>
        <begin position="354"/>
        <end position="376"/>
    </location>
</feature>
<keyword evidence="2" id="KW-0547">Nucleotide-binding</keyword>
<evidence type="ECO:0000256" key="2">
    <source>
        <dbReference type="ARBA" id="ARBA00022741"/>
    </source>
</evidence>
<feature type="transmembrane region" description="Helical" evidence="4">
    <location>
        <begin position="396"/>
        <end position="419"/>
    </location>
</feature>
<keyword evidence="1" id="KW-0813">Transport</keyword>
<feature type="transmembrane region" description="Helical" evidence="4">
    <location>
        <begin position="242"/>
        <end position="263"/>
    </location>
</feature>
<feature type="domain" description="ABC transporter" evidence="5">
    <location>
        <begin position="3"/>
        <end position="239"/>
    </location>
</feature>
<accession>A0AAW7KAT4</accession>
<sequence>MNIKLIDVKVLTQKNFFLYQIDFVEFSSKEVSFIIGKSGVGKSTLLNILAGEHPYFTGEFVLDEKKVCLDTRKKLISYRRSIGYVHQDFQLIEWLSAYENIAYPLKIKKIPSQIIKKQVEKLAVELKITELLHTRISLLSGGEKQRVAIARAIIKNPELILADEPTGNLDPDTSKKIMNILYRVSNKYNIPLIVVTHDYDQIPSIKKKIYEITEKKLNEVRGGELTINRSNYLLKIKSISKYFYFSMFINLWITVFVRLYFYVYLFKKSQEKDAQNISPIFHLFNNDTSEELIFLLAMLEVSLLVLIIALFLFFIFYIVMQLKRRFLLSQQELQIKTSLGCSPLQLTKEFCLKLLTGTWIGSGIGISITSISYFYLYDFLIDTRAQVFLITPFNFFLFYDLKLFLGVLIFCGIQFIFVYQKVISKYFKIGGRYV</sequence>